<dbReference type="EMBL" id="JABBJF010000003">
    <property type="protein sequence ID" value="MBC1184948.1"/>
    <property type="molecule type" value="Genomic_DNA"/>
</dbReference>
<keyword evidence="1" id="KW-0812">Transmembrane</keyword>
<accession>A0ABR6RP93</accession>
<organism evidence="2 3">
    <name type="scientific">Kluyvera sichuanensis</name>
    <dbReference type="NCBI Taxonomy" id="2725494"/>
    <lineage>
        <taxon>Bacteria</taxon>
        <taxon>Pseudomonadati</taxon>
        <taxon>Pseudomonadota</taxon>
        <taxon>Gammaproteobacteria</taxon>
        <taxon>Enterobacterales</taxon>
        <taxon>Enterobacteriaceae</taxon>
        <taxon>Kluyvera</taxon>
    </lineage>
</organism>
<comment type="caution">
    <text evidence="2">The sequence shown here is derived from an EMBL/GenBank/DDBJ whole genome shotgun (WGS) entry which is preliminary data.</text>
</comment>
<keyword evidence="1" id="KW-0472">Membrane</keyword>
<dbReference type="RefSeq" id="WP_185666762.1">
    <property type="nucleotide sequence ID" value="NZ_JABBJF010000003.1"/>
</dbReference>
<dbReference type="Pfam" id="PF16964">
    <property type="entry name" value="TadF"/>
    <property type="match status" value="1"/>
</dbReference>
<proteinExistence type="predicted"/>
<sequence length="199" mass="22120">MKKFIPSEKGASAIEFAMYIFVFTILCGFIMDMSFSIVKKNNVERLNNSLFSILRERSTFFDSAANLSQNDLATLKSVADHFLMKSDGTVEPYQLNIRQITFAANSTSTIQRTTATSFKTDNLKGCAIDDNLLPIANLSALSVWGRPPTTSSRAAASWYPVYEVTLCIPGAISYFHRAMGVFNNDLDSLYIRDAGLPRL</sequence>
<name>A0ABR6RP93_9ENTR</name>
<evidence type="ECO:0000313" key="2">
    <source>
        <dbReference type="EMBL" id="MBC1184948.1"/>
    </source>
</evidence>
<evidence type="ECO:0000313" key="3">
    <source>
        <dbReference type="Proteomes" id="UP000607331"/>
    </source>
</evidence>
<evidence type="ECO:0008006" key="4">
    <source>
        <dbReference type="Google" id="ProtNLM"/>
    </source>
</evidence>
<protein>
    <recommendedName>
        <fullName evidence="4">Tight adherence protein F</fullName>
    </recommendedName>
</protein>
<keyword evidence="3" id="KW-1185">Reference proteome</keyword>
<reference evidence="2 3" key="1">
    <citation type="submission" date="2020-04" db="EMBL/GenBank/DDBJ databases">
        <title>The draft genome of Kluyvera sichuanensis strain SCKS090646.</title>
        <authorList>
            <person name="Wei L."/>
            <person name="Liu L."/>
            <person name="Feng Y."/>
            <person name="Zong Z."/>
        </authorList>
    </citation>
    <scope>NUCLEOTIDE SEQUENCE [LARGE SCALE GENOMIC DNA]</scope>
    <source>
        <strain evidence="2 3">090646</strain>
    </source>
</reference>
<gene>
    <name evidence="2" type="ORF">HII27_04390</name>
</gene>
<evidence type="ECO:0000256" key="1">
    <source>
        <dbReference type="SAM" id="Phobius"/>
    </source>
</evidence>
<dbReference type="Proteomes" id="UP000607331">
    <property type="component" value="Unassembled WGS sequence"/>
</dbReference>
<keyword evidence="1" id="KW-1133">Transmembrane helix</keyword>
<dbReference type="InterPro" id="IPR031582">
    <property type="entry name" value="TadF"/>
</dbReference>
<feature type="transmembrane region" description="Helical" evidence="1">
    <location>
        <begin position="16"/>
        <end position="38"/>
    </location>
</feature>